<evidence type="ECO:0000313" key="2">
    <source>
        <dbReference type="EMBL" id="BAB90105.1"/>
    </source>
</evidence>
<organism evidence="2">
    <name type="scientific">Oryza sativa subsp. japonica</name>
    <name type="common">Rice</name>
    <dbReference type="NCBI Taxonomy" id="39947"/>
    <lineage>
        <taxon>Eukaryota</taxon>
        <taxon>Viridiplantae</taxon>
        <taxon>Streptophyta</taxon>
        <taxon>Embryophyta</taxon>
        <taxon>Tracheophyta</taxon>
        <taxon>Spermatophyta</taxon>
        <taxon>Magnoliopsida</taxon>
        <taxon>Liliopsida</taxon>
        <taxon>Poales</taxon>
        <taxon>Poaceae</taxon>
        <taxon>BOP clade</taxon>
        <taxon>Oryzoideae</taxon>
        <taxon>Oryzeae</taxon>
        <taxon>Oryzinae</taxon>
        <taxon>Oryza</taxon>
        <taxon>Oryza sativa</taxon>
    </lineage>
</organism>
<proteinExistence type="predicted"/>
<name>Q8S128_ORYSJ</name>
<dbReference type="AlphaFoldDB" id="Q8S128"/>
<accession>Q8S128</accession>
<feature type="region of interest" description="Disordered" evidence="1">
    <location>
        <begin position="1"/>
        <end position="27"/>
    </location>
</feature>
<protein>
    <submittedName>
        <fullName evidence="2">Uncharacterized protein</fullName>
    </submittedName>
</protein>
<dbReference type="Proteomes" id="UP000817658">
    <property type="component" value="Chromosome 1"/>
</dbReference>
<reference evidence="2" key="1">
    <citation type="journal article" date="2002" name="Nature">
        <title>The genome sequence and structure of rice chromosome 1.</title>
        <authorList>
            <person name="Sasaki T."/>
            <person name="Matsumoto T."/>
            <person name="Yamamoto K."/>
            <person name="Sakata K."/>
            <person name="Baba T."/>
            <person name="Katayose Y."/>
            <person name="Wu J."/>
            <person name="Niimura Y."/>
            <person name="Cheng Z."/>
            <person name="Nagamura Y."/>
            <person name="Antonio B.A."/>
            <person name="Kanamori H."/>
            <person name="Hosokawa S."/>
            <person name="Masukawa M."/>
            <person name="Arikawa K."/>
            <person name="Chiden Y."/>
            <person name="Hayashi M."/>
            <person name="Okamoto M."/>
            <person name="Ando T."/>
            <person name="Aoki H."/>
            <person name="Arita K."/>
            <person name="Hamada M."/>
            <person name="Harada C."/>
            <person name="Hijishita S."/>
            <person name="Honda M."/>
            <person name="Ichikawa Y."/>
            <person name="Idonuma A."/>
            <person name="Iijima M."/>
            <person name="Ikeda M."/>
            <person name="Ikeno M."/>
            <person name="Itoh S."/>
            <person name="Itoh T."/>
            <person name="Itoh Y."/>
            <person name="Itoh Y."/>
            <person name="Iwabuchi A."/>
            <person name="Kamiya K."/>
            <person name="Karasawa W."/>
            <person name="Katagiri S."/>
            <person name="Kikuta A."/>
            <person name="Kobayashi N."/>
            <person name="Kono I."/>
            <person name="Machita K."/>
            <person name="Maehara T."/>
            <person name="Mizuno H."/>
            <person name="Mizubayashi T."/>
            <person name="Mukai Y."/>
            <person name="Nagasaki H."/>
            <person name="Nakashima M."/>
            <person name="Nakama Y."/>
            <person name="Nakamichi Y."/>
            <person name="Nakamura M."/>
            <person name="Namiki N."/>
            <person name="Negishi M."/>
            <person name="Ohta I."/>
            <person name="Ono N."/>
            <person name="Saji S."/>
            <person name="Sakai K."/>
            <person name="Shibata M."/>
            <person name="Shimokawa T."/>
            <person name="Shomura A."/>
            <person name="Song J."/>
            <person name="Takazaki Y."/>
            <person name="Terasawa K."/>
            <person name="Tsuji K."/>
            <person name="Waki K."/>
            <person name="Yamagata H."/>
            <person name="Yamane H."/>
            <person name="Yoshiki S."/>
            <person name="Yoshihara R."/>
            <person name="Yukawa K."/>
            <person name="Zhong H."/>
            <person name="Iwama H."/>
            <person name="Endo T."/>
            <person name="Ito H."/>
            <person name="Hahn J.H."/>
            <person name="Kim H.I."/>
            <person name="Eun M.Y."/>
            <person name="Yano M."/>
            <person name="Jiang J."/>
            <person name="Gojobori T."/>
        </authorList>
    </citation>
    <scope>NUCLEOTIDE SEQUENCE [LARGE SCALE GENOMIC DNA]</scope>
</reference>
<sequence>MKIKERKKNYRWERQPEGVAQSQEADGSDWKVELGAEYPCIASGGARTVAWTPPNRVLSDPIQCSS</sequence>
<evidence type="ECO:0000256" key="1">
    <source>
        <dbReference type="SAM" id="MobiDB-lite"/>
    </source>
</evidence>
<gene>
    <name evidence="2" type="primary">P0415A04.23</name>
</gene>
<dbReference type="EMBL" id="AP003345">
    <property type="protein sequence ID" value="BAB90105.1"/>
    <property type="molecule type" value="Genomic_DNA"/>
</dbReference>